<dbReference type="GO" id="GO:0008270">
    <property type="term" value="F:zinc ion binding"/>
    <property type="evidence" value="ECO:0007669"/>
    <property type="project" value="UniProtKB-KW"/>
</dbReference>
<feature type="domain" description="C2H2-type" evidence="3">
    <location>
        <begin position="434"/>
        <end position="460"/>
    </location>
</feature>
<gene>
    <name evidence="4" type="ORF">PXEA_LOCUS18675</name>
</gene>
<feature type="compositionally biased region" description="Acidic residues" evidence="2">
    <location>
        <begin position="46"/>
        <end position="63"/>
    </location>
</feature>
<dbReference type="AlphaFoldDB" id="A0A3S5ATZ2"/>
<evidence type="ECO:0000259" key="3">
    <source>
        <dbReference type="PROSITE" id="PS50157"/>
    </source>
</evidence>
<dbReference type="PANTHER" id="PTHR46179:SF20">
    <property type="entry name" value="TRANSCRIPTION FACTOR 3A PROTEIN-RELATED"/>
    <property type="match status" value="1"/>
</dbReference>
<dbReference type="PROSITE" id="PS00028">
    <property type="entry name" value="ZINC_FINGER_C2H2_1"/>
    <property type="match status" value="5"/>
</dbReference>
<dbReference type="InterPro" id="IPR036236">
    <property type="entry name" value="Znf_C2H2_sf"/>
</dbReference>
<keyword evidence="1" id="KW-0863">Zinc-finger</keyword>
<dbReference type="GO" id="GO:0005634">
    <property type="term" value="C:nucleus"/>
    <property type="evidence" value="ECO:0007669"/>
    <property type="project" value="TreeGrafter"/>
</dbReference>
<evidence type="ECO:0000256" key="1">
    <source>
        <dbReference type="PROSITE-ProRule" id="PRU00042"/>
    </source>
</evidence>
<feature type="compositionally biased region" description="Basic and acidic residues" evidence="2">
    <location>
        <begin position="36"/>
        <end position="45"/>
    </location>
</feature>
<comment type="caution">
    <text evidence="4">The sequence shown here is derived from an EMBL/GenBank/DDBJ whole genome shotgun (WGS) entry which is preliminary data.</text>
</comment>
<dbReference type="SUPFAM" id="SSF57667">
    <property type="entry name" value="beta-beta-alpha zinc fingers"/>
    <property type="match status" value="4"/>
</dbReference>
<feature type="compositionally biased region" description="Polar residues" evidence="2">
    <location>
        <begin position="1"/>
        <end position="14"/>
    </location>
</feature>
<keyword evidence="1" id="KW-0479">Metal-binding</keyword>
<dbReference type="Gene3D" id="3.30.160.60">
    <property type="entry name" value="Classic Zinc Finger"/>
    <property type="match status" value="5"/>
</dbReference>
<feature type="compositionally biased region" description="Basic and acidic residues" evidence="2">
    <location>
        <begin position="64"/>
        <end position="77"/>
    </location>
</feature>
<evidence type="ECO:0000313" key="5">
    <source>
        <dbReference type="Proteomes" id="UP000784294"/>
    </source>
</evidence>
<name>A0A3S5ATZ2_9PLAT</name>
<reference evidence="4" key="1">
    <citation type="submission" date="2018-11" db="EMBL/GenBank/DDBJ databases">
        <authorList>
            <consortium name="Pathogen Informatics"/>
        </authorList>
    </citation>
    <scope>NUCLEOTIDE SEQUENCE</scope>
</reference>
<feature type="compositionally biased region" description="Polar residues" evidence="2">
    <location>
        <begin position="137"/>
        <end position="159"/>
    </location>
</feature>
<dbReference type="PROSITE" id="PS50157">
    <property type="entry name" value="ZINC_FINGER_C2H2_2"/>
    <property type="match status" value="6"/>
</dbReference>
<feature type="domain" description="C2H2-type" evidence="3">
    <location>
        <begin position="285"/>
        <end position="310"/>
    </location>
</feature>
<dbReference type="Proteomes" id="UP000784294">
    <property type="component" value="Unassembled WGS sequence"/>
</dbReference>
<dbReference type="PANTHER" id="PTHR46179">
    <property type="entry name" value="ZINC FINGER PROTEIN"/>
    <property type="match status" value="1"/>
</dbReference>
<feature type="region of interest" description="Disordered" evidence="2">
    <location>
        <begin position="131"/>
        <end position="169"/>
    </location>
</feature>
<dbReference type="InterPro" id="IPR051061">
    <property type="entry name" value="Zinc_finger_trans_reg"/>
</dbReference>
<feature type="domain" description="C2H2-type" evidence="3">
    <location>
        <begin position="315"/>
        <end position="343"/>
    </location>
</feature>
<keyword evidence="5" id="KW-1185">Reference proteome</keyword>
<keyword evidence="1" id="KW-0862">Zinc</keyword>
<evidence type="ECO:0000256" key="2">
    <source>
        <dbReference type="SAM" id="MobiDB-lite"/>
    </source>
</evidence>
<feature type="domain" description="C2H2-type" evidence="3">
    <location>
        <begin position="402"/>
        <end position="432"/>
    </location>
</feature>
<dbReference type="InterPro" id="IPR013087">
    <property type="entry name" value="Znf_C2H2_type"/>
</dbReference>
<dbReference type="SMART" id="SM00355">
    <property type="entry name" value="ZnF_C2H2"/>
    <property type="match status" value="6"/>
</dbReference>
<dbReference type="Pfam" id="PF00096">
    <property type="entry name" value="zf-C2H2"/>
    <property type="match status" value="5"/>
</dbReference>
<feature type="domain" description="C2H2-type" evidence="3">
    <location>
        <begin position="346"/>
        <end position="373"/>
    </location>
</feature>
<dbReference type="OrthoDB" id="6271419at2759"/>
<evidence type="ECO:0000313" key="4">
    <source>
        <dbReference type="EMBL" id="VEL25235.1"/>
    </source>
</evidence>
<feature type="region of interest" description="Disordered" evidence="2">
    <location>
        <begin position="1"/>
        <end position="77"/>
    </location>
</feature>
<organism evidence="4 5">
    <name type="scientific">Protopolystoma xenopodis</name>
    <dbReference type="NCBI Taxonomy" id="117903"/>
    <lineage>
        <taxon>Eukaryota</taxon>
        <taxon>Metazoa</taxon>
        <taxon>Spiralia</taxon>
        <taxon>Lophotrochozoa</taxon>
        <taxon>Platyhelminthes</taxon>
        <taxon>Monogenea</taxon>
        <taxon>Polyopisthocotylea</taxon>
        <taxon>Polystomatidea</taxon>
        <taxon>Polystomatidae</taxon>
        <taxon>Protopolystoma</taxon>
    </lineage>
</organism>
<accession>A0A3S5ATZ2</accession>
<dbReference type="EMBL" id="CAAALY010072484">
    <property type="protein sequence ID" value="VEL25235.1"/>
    <property type="molecule type" value="Genomic_DNA"/>
</dbReference>
<feature type="domain" description="C2H2-type" evidence="3">
    <location>
        <begin position="374"/>
        <end position="401"/>
    </location>
</feature>
<proteinExistence type="predicted"/>
<sequence>MSSVDTLQLPNSDSLPVEEANEKLGSAGFNNVATRLSEKVHKTFDSDTDSESSTDDEDRDTSDDDRRMANNPVLKERLRQLDKYASNMRYAQLSPGRLPDAGLPSLFSGSSAVGKSPYLVGDIHPSSGAILGCGKNSGPSDVAESNSTPSECRSQQHSIMESPIPCSEPTSRYTFSPPYGSLMNVGVNVSNPGCEATLPQNRTAHGLIHTAPNPLVGISKNTLTHASASLGYRSASINDNPDSTSLSFRKIGSIESREDDSTNEDIDVEDDEADPMDMEIDGKEYTCELCNAIYTNRSSLRSHMKKHAGQIVKRHQCDKCPYSTQYGKNLLKHMESMHTDSGERHYRCEICSKLFFTSEELQDHERLHTPSNTYRCDECGRAFKTKLRLKYHSDVHNPRKPYICDVDGCDRAFRTPKYLKNHRDEFHGMQPKQYNCPVDGCSLVFHRKTHLKRHIDTHEG</sequence>
<protein>
    <recommendedName>
        <fullName evidence="3">C2H2-type domain-containing protein</fullName>
    </recommendedName>
</protein>